<reference evidence="2" key="1">
    <citation type="submission" date="2020-03" db="EMBL/GenBank/DDBJ databases">
        <title>The deep terrestrial virosphere.</title>
        <authorList>
            <person name="Holmfeldt K."/>
            <person name="Nilsson E."/>
            <person name="Simone D."/>
            <person name="Lopez-Fernandez M."/>
            <person name="Wu X."/>
            <person name="de Brujin I."/>
            <person name="Lundin D."/>
            <person name="Andersson A."/>
            <person name="Bertilsson S."/>
            <person name="Dopson M."/>
        </authorList>
    </citation>
    <scope>NUCLEOTIDE SEQUENCE</scope>
    <source>
        <strain evidence="3">MM415A01581</strain>
        <strain evidence="1">MM415B00324</strain>
        <strain evidence="2">TM448A03726</strain>
    </source>
</reference>
<dbReference type="EMBL" id="MT144434">
    <property type="protein sequence ID" value="QJA53597.1"/>
    <property type="molecule type" value="Genomic_DNA"/>
</dbReference>
<dbReference type="EMBL" id="MT141562">
    <property type="protein sequence ID" value="QJA43222.1"/>
    <property type="molecule type" value="Genomic_DNA"/>
</dbReference>
<evidence type="ECO:0000313" key="2">
    <source>
        <dbReference type="EMBL" id="QJA53597.1"/>
    </source>
</evidence>
<name>A0A6H2A202_9ZZZZ</name>
<accession>A0A6H2A202</accession>
<evidence type="ECO:0000313" key="3">
    <source>
        <dbReference type="EMBL" id="QJA76107.1"/>
    </source>
</evidence>
<dbReference type="AlphaFoldDB" id="A0A6H2A202"/>
<evidence type="ECO:0000313" key="1">
    <source>
        <dbReference type="EMBL" id="QJA43222.1"/>
    </source>
</evidence>
<proteinExistence type="predicted"/>
<protein>
    <submittedName>
        <fullName evidence="2">Uncharacterized protein</fullName>
    </submittedName>
</protein>
<gene>
    <name evidence="3" type="ORF">MM415A01581_0024</name>
    <name evidence="1" type="ORF">MM415B00324_0052</name>
    <name evidence="2" type="ORF">TM448A03726_0010</name>
</gene>
<dbReference type="EMBL" id="MT142204">
    <property type="protein sequence ID" value="QJA76107.1"/>
    <property type="molecule type" value="Genomic_DNA"/>
</dbReference>
<organism evidence="2">
    <name type="scientific">viral metagenome</name>
    <dbReference type="NCBI Taxonomy" id="1070528"/>
    <lineage>
        <taxon>unclassified sequences</taxon>
        <taxon>metagenomes</taxon>
        <taxon>organismal metagenomes</taxon>
    </lineage>
</organism>
<sequence>MKKLWCIVYRTGGTDNFKWRRSLNFAGRGAAILRASEMREAGYHAMVFDYYLSMSAGLPDTFSV</sequence>